<evidence type="ECO:0000256" key="5">
    <source>
        <dbReference type="HAMAP-Rule" id="MF_02126"/>
    </source>
</evidence>
<evidence type="ECO:0000256" key="3">
    <source>
        <dbReference type="ARBA" id="ARBA00022691"/>
    </source>
</evidence>
<dbReference type="Proteomes" id="UP000515823">
    <property type="component" value="Chromosome"/>
</dbReference>
<dbReference type="AlphaFoldDB" id="A0A7G9G1Q9"/>
<dbReference type="RefSeq" id="WP_249301358.1">
    <property type="nucleotide sequence ID" value="NZ_CP060634.1"/>
</dbReference>
<protein>
    <recommendedName>
        <fullName evidence="5">Release factor glutamine methyltransferase</fullName>
        <shortName evidence="5">RF MTase</shortName>
        <ecNumber evidence="5">2.1.1.297</ecNumber>
    </recommendedName>
    <alternativeName>
        <fullName evidence="5">N5-glutamine methyltransferase PrmC</fullName>
    </alternativeName>
    <alternativeName>
        <fullName evidence="5">Protein-(glutamine-N5) MTase PrmC</fullName>
    </alternativeName>
    <alternativeName>
        <fullName evidence="5">Protein-glutamine N-methyltransferase PrmC</fullName>
    </alternativeName>
</protein>
<dbReference type="Pfam" id="PF05175">
    <property type="entry name" value="MTS"/>
    <property type="match status" value="1"/>
</dbReference>
<evidence type="ECO:0000256" key="2">
    <source>
        <dbReference type="ARBA" id="ARBA00022679"/>
    </source>
</evidence>
<keyword evidence="1 5" id="KW-0489">Methyltransferase</keyword>
<keyword evidence="3 5" id="KW-0949">S-adenosyl-L-methionine</keyword>
<evidence type="ECO:0000259" key="6">
    <source>
        <dbReference type="Pfam" id="PF05175"/>
    </source>
</evidence>
<feature type="domain" description="Methyltransferase small" evidence="6">
    <location>
        <begin position="122"/>
        <end position="206"/>
    </location>
</feature>
<dbReference type="Pfam" id="PF17827">
    <property type="entry name" value="PrmC_N"/>
    <property type="match status" value="1"/>
</dbReference>
<dbReference type="InterPro" id="IPR019874">
    <property type="entry name" value="RF_methyltr_PrmC"/>
</dbReference>
<comment type="function">
    <text evidence="5">Methylates the class 1 translation termination release factors RF1/PrfA and RF2/PrfB on the glutamine residue of the universally conserved GGQ motif.</text>
</comment>
<dbReference type="PROSITE" id="PS00092">
    <property type="entry name" value="N6_MTASE"/>
    <property type="match status" value="1"/>
</dbReference>
<feature type="domain" description="Release factor glutamine methyltransferase N-terminal" evidence="7">
    <location>
        <begin position="9"/>
        <end position="81"/>
    </location>
</feature>
<comment type="caution">
    <text evidence="5">Lacks conserved residue(s) required for the propagation of feature annotation.</text>
</comment>
<keyword evidence="2 5" id="KW-0808">Transferase</keyword>
<feature type="binding site" evidence="5">
    <location>
        <begin position="203"/>
        <end position="206"/>
    </location>
    <ligand>
        <name>substrate</name>
    </ligand>
</feature>
<accession>A0A7G9G1Q9</accession>
<dbReference type="CDD" id="cd02440">
    <property type="entry name" value="AdoMet_MTases"/>
    <property type="match status" value="1"/>
</dbReference>
<proteinExistence type="inferred from homology"/>
<keyword evidence="9" id="KW-1185">Reference proteome</keyword>
<evidence type="ECO:0000256" key="1">
    <source>
        <dbReference type="ARBA" id="ARBA00022603"/>
    </source>
</evidence>
<dbReference type="Gene3D" id="1.10.8.10">
    <property type="entry name" value="DNA helicase RuvA subunit, C-terminal domain"/>
    <property type="match status" value="1"/>
</dbReference>
<evidence type="ECO:0000259" key="7">
    <source>
        <dbReference type="Pfam" id="PF17827"/>
    </source>
</evidence>
<dbReference type="InterPro" id="IPR007848">
    <property type="entry name" value="Small_mtfrase_dom"/>
</dbReference>
<dbReference type="GO" id="GO:0102559">
    <property type="term" value="F:peptide chain release factor N(5)-glutamine methyltransferase activity"/>
    <property type="evidence" value="ECO:0007669"/>
    <property type="project" value="UniProtKB-EC"/>
</dbReference>
<dbReference type="Gene3D" id="3.40.50.150">
    <property type="entry name" value="Vaccinia Virus protein VP39"/>
    <property type="match status" value="1"/>
</dbReference>
<evidence type="ECO:0000313" key="9">
    <source>
        <dbReference type="Proteomes" id="UP000515823"/>
    </source>
</evidence>
<name>A0A7G9G1Q9_9FIRM</name>
<dbReference type="InterPro" id="IPR002052">
    <property type="entry name" value="DNA_methylase_N6_adenine_CS"/>
</dbReference>
<dbReference type="EMBL" id="CP060634">
    <property type="protein sequence ID" value="QNM04741.1"/>
    <property type="molecule type" value="Genomic_DNA"/>
</dbReference>
<reference evidence="8 9" key="1">
    <citation type="submission" date="2020-08" db="EMBL/GenBank/DDBJ databases">
        <authorList>
            <person name="Liu C."/>
            <person name="Sun Q."/>
        </authorList>
    </citation>
    <scope>NUCLEOTIDE SEQUENCE [LARGE SCALE GENOMIC DNA]</scope>
    <source>
        <strain evidence="8 9">NSJ-38</strain>
    </source>
</reference>
<dbReference type="HAMAP" id="MF_02126">
    <property type="entry name" value="RF_methyltr_PrmC"/>
    <property type="match status" value="1"/>
</dbReference>
<sequence>MERRTYGGLLKEAETYLFGHHVEEWRLDAWYLFSSCFSMDRAKYYIKRDCTAEEEEVDAVAQFRAMVERRGARIPLQHIIGEQEFMGLSFRVNEHVLIPRQDTETLVELVLEDVKRTRARNERLRVLDLCTGSGCIGISLAYYLRMYPELQVTLSDISADALRVARDNVCRLGCGDCCRVLQSDLFGAFKGNPGERFQIIVSNPPYIPSGDIEGLEPEVREHEPLLALDGEKDGLAFYRRIASEAAGYLAPRGEIYLEIGWDQGADVETVLMKAGFCGIEIIKDLTGKDRVVKAAARRLD</sequence>
<dbReference type="InterPro" id="IPR029063">
    <property type="entry name" value="SAM-dependent_MTases_sf"/>
</dbReference>
<dbReference type="PANTHER" id="PTHR18895">
    <property type="entry name" value="HEMK METHYLTRANSFERASE"/>
    <property type="match status" value="1"/>
</dbReference>
<evidence type="ECO:0000256" key="4">
    <source>
        <dbReference type="ARBA" id="ARBA00048391"/>
    </source>
</evidence>
<gene>
    <name evidence="5 8" type="primary">prmC</name>
    <name evidence="8" type="ORF">H9Q78_09765</name>
</gene>
<dbReference type="PANTHER" id="PTHR18895:SF74">
    <property type="entry name" value="MTRF1L RELEASE FACTOR GLUTAMINE METHYLTRANSFERASE"/>
    <property type="match status" value="1"/>
</dbReference>
<dbReference type="NCBIfam" id="TIGR00536">
    <property type="entry name" value="hemK_fam"/>
    <property type="match status" value="1"/>
</dbReference>
<dbReference type="KEGG" id="qdo:H9Q78_09765"/>
<dbReference type="InterPro" id="IPR050320">
    <property type="entry name" value="N5-glutamine_MTase"/>
</dbReference>
<comment type="similarity">
    <text evidence="5">Belongs to the protein N5-glutamine methyltransferase family. PrmC subfamily.</text>
</comment>
<dbReference type="NCBIfam" id="TIGR03534">
    <property type="entry name" value="RF_mod_PrmC"/>
    <property type="match status" value="1"/>
</dbReference>
<dbReference type="GO" id="GO:0032259">
    <property type="term" value="P:methylation"/>
    <property type="evidence" value="ECO:0007669"/>
    <property type="project" value="UniProtKB-KW"/>
</dbReference>
<feature type="binding site" evidence="5">
    <location>
        <position position="203"/>
    </location>
    <ligand>
        <name>S-adenosyl-L-methionine</name>
        <dbReference type="ChEBI" id="CHEBI:59789"/>
    </ligand>
</feature>
<dbReference type="GO" id="GO:0003676">
    <property type="term" value="F:nucleic acid binding"/>
    <property type="evidence" value="ECO:0007669"/>
    <property type="project" value="InterPro"/>
</dbReference>
<comment type="catalytic activity">
    <reaction evidence="4 5">
        <text>L-glutaminyl-[peptide chain release factor] + S-adenosyl-L-methionine = N(5)-methyl-L-glutaminyl-[peptide chain release factor] + S-adenosyl-L-homocysteine + H(+)</text>
        <dbReference type="Rhea" id="RHEA:42896"/>
        <dbReference type="Rhea" id="RHEA-COMP:10271"/>
        <dbReference type="Rhea" id="RHEA-COMP:10272"/>
        <dbReference type="ChEBI" id="CHEBI:15378"/>
        <dbReference type="ChEBI" id="CHEBI:30011"/>
        <dbReference type="ChEBI" id="CHEBI:57856"/>
        <dbReference type="ChEBI" id="CHEBI:59789"/>
        <dbReference type="ChEBI" id="CHEBI:61891"/>
        <dbReference type="EC" id="2.1.1.297"/>
    </reaction>
</comment>
<organism evidence="8 9">
    <name type="scientific">Qiania dongpingensis</name>
    <dbReference type="NCBI Taxonomy" id="2763669"/>
    <lineage>
        <taxon>Bacteria</taxon>
        <taxon>Bacillati</taxon>
        <taxon>Bacillota</taxon>
        <taxon>Clostridia</taxon>
        <taxon>Lachnospirales</taxon>
        <taxon>Lachnospiraceae</taxon>
        <taxon>Qiania</taxon>
    </lineage>
</organism>
<evidence type="ECO:0000313" key="8">
    <source>
        <dbReference type="EMBL" id="QNM04741.1"/>
    </source>
</evidence>
<dbReference type="InterPro" id="IPR004556">
    <property type="entry name" value="HemK-like"/>
</dbReference>
<dbReference type="InterPro" id="IPR040758">
    <property type="entry name" value="PrmC_N"/>
</dbReference>
<dbReference type="EC" id="2.1.1.297" evidence="5"/>
<dbReference type="SUPFAM" id="SSF53335">
    <property type="entry name" value="S-adenosyl-L-methionine-dependent methyltransferases"/>
    <property type="match status" value="1"/>
</dbReference>
<feature type="binding site" evidence="5">
    <location>
        <position position="156"/>
    </location>
    <ligand>
        <name>S-adenosyl-L-methionine</name>
        <dbReference type="ChEBI" id="CHEBI:59789"/>
    </ligand>
</feature>